<proteinExistence type="predicted"/>
<dbReference type="Proteomes" id="UP001054837">
    <property type="component" value="Unassembled WGS sequence"/>
</dbReference>
<keyword evidence="2" id="KW-1185">Reference proteome</keyword>
<accession>A0AAV4VAI1</accession>
<organism evidence="1 2">
    <name type="scientific">Caerostris darwini</name>
    <dbReference type="NCBI Taxonomy" id="1538125"/>
    <lineage>
        <taxon>Eukaryota</taxon>
        <taxon>Metazoa</taxon>
        <taxon>Ecdysozoa</taxon>
        <taxon>Arthropoda</taxon>
        <taxon>Chelicerata</taxon>
        <taxon>Arachnida</taxon>
        <taxon>Araneae</taxon>
        <taxon>Araneomorphae</taxon>
        <taxon>Entelegynae</taxon>
        <taxon>Araneoidea</taxon>
        <taxon>Araneidae</taxon>
        <taxon>Caerostris</taxon>
    </lineage>
</organism>
<dbReference type="EMBL" id="BPLQ01012672">
    <property type="protein sequence ID" value="GIY66946.1"/>
    <property type="molecule type" value="Genomic_DNA"/>
</dbReference>
<comment type="caution">
    <text evidence="1">The sequence shown here is derived from an EMBL/GenBank/DDBJ whole genome shotgun (WGS) entry which is preliminary data.</text>
</comment>
<reference evidence="1 2" key="1">
    <citation type="submission" date="2021-06" db="EMBL/GenBank/DDBJ databases">
        <title>Caerostris darwini draft genome.</title>
        <authorList>
            <person name="Kono N."/>
            <person name="Arakawa K."/>
        </authorList>
    </citation>
    <scope>NUCLEOTIDE SEQUENCE [LARGE SCALE GENOMIC DNA]</scope>
</reference>
<evidence type="ECO:0000313" key="1">
    <source>
        <dbReference type="EMBL" id="GIY66946.1"/>
    </source>
</evidence>
<dbReference type="AlphaFoldDB" id="A0AAV4VAI1"/>
<evidence type="ECO:0000313" key="2">
    <source>
        <dbReference type="Proteomes" id="UP001054837"/>
    </source>
</evidence>
<name>A0AAV4VAI1_9ARAC</name>
<gene>
    <name evidence="1" type="ORF">CDAR_379321</name>
</gene>
<protein>
    <submittedName>
        <fullName evidence="1">Uncharacterized protein</fullName>
    </submittedName>
</protein>
<sequence length="126" mass="14894">MDKDSESFQYKGFDWSAREDFSAYVKRTNDAQICSIMCYVALKILKKHFPRIPKKMFRSRSQTFLPSRPPNIPSISPLFEQENDNHVVWETGSHVTILEKITKRTNRMSYLSKKRSQCHGTHRERP</sequence>